<sequence>MMELKEYPLLHQVDLMLALLKVATEGRATLDDALSRLKGNLRSVGEPLPVPDSEIRGELARALDRLTQAVLLEPAGDGGFRITPRGMRTLAEHPGGVDDSVLMRFPEFRAFIDQESGGRPAGRKTVFTGRTDDPRIIEYDEGYAAFHDGQPLQANPYEADRVMHLAWENGWCQARDDSLRGESWSAAVRKA</sequence>
<organism evidence="3 4">
    <name type="scientific">Skermanella cutis</name>
    <dbReference type="NCBI Taxonomy" id="2775420"/>
    <lineage>
        <taxon>Bacteria</taxon>
        <taxon>Pseudomonadati</taxon>
        <taxon>Pseudomonadota</taxon>
        <taxon>Alphaproteobacteria</taxon>
        <taxon>Rhodospirillales</taxon>
        <taxon>Azospirillaceae</taxon>
        <taxon>Skermanella</taxon>
    </lineage>
</organism>
<dbReference type="Proteomes" id="UP000595197">
    <property type="component" value="Chromosome"/>
</dbReference>
<accession>A0ABX7B295</accession>
<evidence type="ECO:0008006" key="5">
    <source>
        <dbReference type="Google" id="ProtNLM"/>
    </source>
</evidence>
<name>A0ABX7B295_9PROT</name>
<evidence type="ECO:0000256" key="2">
    <source>
        <dbReference type="ARBA" id="ARBA00022845"/>
    </source>
</evidence>
<dbReference type="InterPro" id="IPR007040">
    <property type="entry name" value="Ribosome_modulation_factor"/>
</dbReference>
<gene>
    <name evidence="3" type="ORF">IGS68_20750</name>
</gene>
<dbReference type="RefSeq" id="WP_201073366.1">
    <property type="nucleotide sequence ID" value="NZ_CP067420.1"/>
</dbReference>
<evidence type="ECO:0000313" key="3">
    <source>
        <dbReference type="EMBL" id="QQP88450.1"/>
    </source>
</evidence>
<keyword evidence="4" id="KW-1185">Reference proteome</keyword>
<dbReference type="InterPro" id="IPR023200">
    <property type="entry name" value="RMF_sf"/>
</dbReference>
<keyword evidence="2" id="KW-0810">Translation regulation</keyword>
<dbReference type="Pfam" id="PF04957">
    <property type="entry name" value="RMF"/>
    <property type="match status" value="1"/>
</dbReference>
<keyword evidence="1" id="KW-0963">Cytoplasm</keyword>
<dbReference type="Gene3D" id="1.10.10.620">
    <property type="entry name" value="ribosome modulation factor like domain"/>
    <property type="match status" value="1"/>
</dbReference>
<proteinExistence type="predicted"/>
<evidence type="ECO:0000313" key="4">
    <source>
        <dbReference type="Proteomes" id="UP000595197"/>
    </source>
</evidence>
<protein>
    <recommendedName>
        <fullName evidence="5">Restriction system protein Mrr-like N-terminal domain-containing protein</fullName>
    </recommendedName>
</protein>
<reference evidence="3" key="1">
    <citation type="submission" date="2021-02" db="EMBL/GenBank/DDBJ databases">
        <title>Skermanella TT6 skin isolate.</title>
        <authorList>
            <person name="Lee K."/>
            <person name="Ganzorig M."/>
        </authorList>
    </citation>
    <scope>NUCLEOTIDE SEQUENCE</scope>
    <source>
        <strain evidence="3">TT6</strain>
    </source>
</reference>
<dbReference type="EMBL" id="CP067420">
    <property type="protein sequence ID" value="QQP88450.1"/>
    <property type="molecule type" value="Genomic_DNA"/>
</dbReference>
<evidence type="ECO:0000256" key="1">
    <source>
        <dbReference type="ARBA" id="ARBA00022490"/>
    </source>
</evidence>